<evidence type="ECO:0000256" key="5">
    <source>
        <dbReference type="ARBA" id="ARBA00023136"/>
    </source>
</evidence>
<dbReference type="PROSITE" id="PS50835">
    <property type="entry name" value="IG_LIKE"/>
    <property type="match status" value="2"/>
</dbReference>
<keyword evidence="3 8" id="KW-0732">Signal</keyword>
<dbReference type="GO" id="GO:0005886">
    <property type="term" value="C:plasma membrane"/>
    <property type="evidence" value="ECO:0007669"/>
    <property type="project" value="UniProtKB-SubCell"/>
</dbReference>
<evidence type="ECO:0000256" key="7">
    <source>
        <dbReference type="ARBA" id="ARBA00023180"/>
    </source>
</evidence>
<comment type="subcellular location">
    <subcellularLocation>
        <location evidence="1">Cell membrane</location>
    </subcellularLocation>
</comment>
<dbReference type="InterPro" id="IPR003599">
    <property type="entry name" value="Ig_sub"/>
</dbReference>
<dbReference type="GO" id="GO:0009617">
    <property type="term" value="P:response to bacterium"/>
    <property type="evidence" value="ECO:0007669"/>
    <property type="project" value="TreeGrafter"/>
</dbReference>
<dbReference type="PANTHER" id="PTHR19433:SF127">
    <property type="entry name" value="NITR9"/>
    <property type="match status" value="1"/>
</dbReference>
<evidence type="ECO:0000313" key="10">
    <source>
        <dbReference type="Ensembl" id="ENSFHEP00000025024.1"/>
    </source>
</evidence>
<dbReference type="AlphaFoldDB" id="A0A3Q2QEB2"/>
<sequence>MIFSALAILLLNGIKTSDIIQETGIRTAKVGETVTLRCSCQHNSVSYLLWYQQSLERKHHIVSKRMKHSTETTIYPAYKKRFQVVARPEEGVNDLIVTDLQPLDSGMYYCVVLAFNAIEFGQGIFLHVKTSSSNTQLSIHQPPLKLLHLGDSVNLSCSVSAERCEGEQSLYWFRRTASQPALMYPSEIRCAGTSNGTFYGINCTSHLELNMARSSDAGTYHCTLASCGVVVFGEGTKVEIAGMWSSFFIFLPTKHSSFNRMDCTSKRLQSLLSFCVV</sequence>
<dbReference type="InterPro" id="IPR036179">
    <property type="entry name" value="Ig-like_dom_sf"/>
</dbReference>
<evidence type="ECO:0000313" key="11">
    <source>
        <dbReference type="Proteomes" id="UP000265000"/>
    </source>
</evidence>
<dbReference type="SUPFAM" id="SSF48726">
    <property type="entry name" value="Immunoglobulin"/>
    <property type="match status" value="2"/>
</dbReference>
<dbReference type="GO" id="GO:0002376">
    <property type="term" value="P:immune system process"/>
    <property type="evidence" value="ECO:0007669"/>
    <property type="project" value="UniProtKB-KW"/>
</dbReference>
<dbReference type="PANTHER" id="PTHR19433">
    <property type="entry name" value="T-CELL RECEPTOR ALPHA CHAIN V REGION-RELATED"/>
    <property type="match status" value="1"/>
</dbReference>
<reference evidence="10" key="2">
    <citation type="submission" date="2025-09" db="UniProtKB">
        <authorList>
            <consortium name="Ensembl"/>
        </authorList>
    </citation>
    <scope>IDENTIFICATION</scope>
</reference>
<dbReference type="GeneTree" id="ENSGT00950000182968"/>
<dbReference type="InterPro" id="IPR013106">
    <property type="entry name" value="Ig_V-set"/>
</dbReference>
<evidence type="ECO:0000256" key="1">
    <source>
        <dbReference type="ARBA" id="ARBA00004236"/>
    </source>
</evidence>
<protein>
    <recommendedName>
        <fullName evidence="9">Ig-like domain-containing protein</fullName>
    </recommendedName>
</protein>
<evidence type="ECO:0000259" key="9">
    <source>
        <dbReference type="PROSITE" id="PS50835"/>
    </source>
</evidence>
<organism evidence="10 11">
    <name type="scientific">Fundulus heteroclitus</name>
    <name type="common">Killifish</name>
    <name type="synonym">Mummichog</name>
    <dbReference type="NCBI Taxonomy" id="8078"/>
    <lineage>
        <taxon>Eukaryota</taxon>
        <taxon>Metazoa</taxon>
        <taxon>Chordata</taxon>
        <taxon>Craniata</taxon>
        <taxon>Vertebrata</taxon>
        <taxon>Euteleostomi</taxon>
        <taxon>Actinopterygii</taxon>
        <taxon>Neopterygii</taxon>
        <taxon>Teleostei</taxon>
        <taxon>Neoteleostei</taxon>
        <taxon>Acanthomorphata</taxon>
        <taxon>Ovalentaria</taxon>
        <taxon>Atherinomorphae</taxon>
        <taxon>Cyprinodontiformes</taxon>
        <taxon>Fundulidae</taxon>
        <taxon>Fundulus</taxon>
    </lineage>
</organism>
<dbReference type="Proteomes" id="UP000265000">
    <property type="component" value="Unplaced"/>
</dbReference>
<name>A0A3Q2QEB2_FUNHE</name>
<keyword evidence="4" id="KW-0391">Immunity</keyword>
<dbReference type="InterPro" id="IPR052051">
    <property type="entry name" value="TCR_complex_component"/>
</dbReference>
<evidence type="ECO:0000256" key="4">
    <source>
        <dbReference type="ARBA" id="ARBA00022859"/>
    </source>
</evidence>
<evidence type="ECO:0000256" key="6">
    <source>
        <dbReference type="ARBA" id="ARBA00023157"/>
    </source>
</evidence>
<dbReference type="InterPro" id="IPR013783">
    <property type="entry name" value="Ig-like_fold"/>
</dbReference>
<keyword evidence="5" id="KW-0472">Membrane</keyword>
<feature type="domain" description="Ig-like" evidence="9">
    <location>
        <begin position="31"/>
        <end position="112"/>
    </location>
</feature>
<dbReference type="SMART" id="SM00409">
    <property type="entry name" value="IG"/>
    <property type="match status" value="2"/>
</dbReference>
<dbReference type="InterPro" id="IPR007110">
    <property type="entry name" value="Ig-like_dom"/>
</dbReference>
<evidence type="ECO:0000256" key="3">
    <source>
        <dbReference type="ARBA" id="ARBA00022729"/>
    </source>
</evidence>
<dbReference type="Gene3D" id="2.60.40.10">
    <property type="entry name" value="Immunoglobulins"/>
    <property type="match status" value="2"/>
</dbReference>
<keyword evidence="2" id="KW-1003">Cell membrane</keyword>
<feature type="chain" id="PRO_5018629690" description="Ig-like domain-containing protein" evidence="8">
    <location>
        <begin position="17"/>
        <end position="277"/>
    </location>
</feature>
<feature type="domain" description="Ig-like" evidence="9">
    <location>
        <begin position="150"/>
        <end position="241"/>
    </location>
</feature>
<dbReference type="Pfam" id="PF07686">
    <property type="entry name" value="V-set"/>
    <property type="match status" value="2"/>
</dbReference>
<keyword evidence="6" id="KW-1015">Disulfide bond</keyword>
<feature type="signal peptide" evidence="8">
    <location>
        <begin position="1"/>
        <end position="16"/>
    </location>
</feature>
<keyword evidence="7" id="KW-0325">Glycoprotein</keyword>
<proteinExistence type="predicted"/>
<dbReference type="STRING" id="8078.ENSFHEP00000025024"/>
<reference evidence="10" key="1">
    <citation type="submission" date="2025-08" db="UniProtKB">
        <authorList>
            <consortium name="Ensembl"/>
        </authorList>
    </citation>
    <scope>IDENTIFICATION</scope>
</reference>
<dbReference type="Ensembl" id="ENSFHET00000006265.1">
    <property type="protein sequence ID" value="ENSFHEP00000025024.1"/>
    <property type="gene ID" value="ENSFHEG00000006985.1"/>
</dbReference>
<dbReference type="SMART" id="SM00406">
    <property type="entry name" value="IGv"/>
    <property type="match status" value="2"/>
</dbReference>
<accession>A0A3Q2QEB2</accession>
<dbReference type="CDD" id="cd00099">
    <property type="entry name" value="IgV"/>
    <property type="match status" value="1"/>
</dbReference>
<evidence type="ECO:0000256" key="2">
    <source>
        <dbReference type="ARBA" id="ARBA00022475"/>
    </source>
</evidence>
<evidence type="ECO:0000256" key="8">
    <source>
        <dbReference type="SAM" id="SignalP"/>
    </source>
</evidence>
<keyword evidence="11" id="KW-1185">Reference proteome</keyword>